<dbReference type="AlphaFoldDB" id="W3WQJ3"/>
<evidence type="ECO:0000256" key="1">
    <source>
        <dbReference type="SAM" id="SignalP"/>
    </source>
</evidence>
<dbReference type="HOGENOM" id="CLU_1982002_0_0_1"/>
<accession>W3WQJ3</accession>
<keyword evidence="1" id="KW-0732">Signal</keyword>
<evidence type="ECO:0000313" key="2">
    <source>
        <dbReference type="EMBL" id="ETS76074.1"/>
    </source>
</evidence>
<name>W3WQJ3_PESFW</name>
<organism evidence="2 3">
    <name type="scientific">Pestalotiopsis fici (strain W106-1 / CGMCC3.15140)</name>
    <dbReference type="NCBI Taxonomy" id="1229662"/>
    <lineage>
        <taxon>Eukaryota</taxon>
        <taxon>Fungi</taxon>
        <taxon>Dikarya</taxon>
        <taxon>Ascomycota</taxon>
        <taxon>Pezizomycotina</taxon>
        <taxon>Sordariomycetes</taxon>
        <taxon>Xylariomycetidae</taxon>
        <taxon>Amphisphaeriales</taxon>
        <taxon>Sporocadaceae</taxon>
        <taxon>Pestalotiopsis</taxon>
    </lineage>
</organism>
<feature type="chain" id="PRO_5004833834" evidence="1">
    <location>
        <begin position="23"/>
        <end position="125"/>
    </location>
</feature>
<dbReference type="RefSeq" id="XP_007838233.1">
    <property type="nucleotide sequence ID" value="XM_007840042.1"/>
</dbReference>
<dbReference type="KEGG" id="pfy:PFICI_11461"/>
<dbReference type="OrthoDB" id="3867638at2759"/>
<protein>
    <submittedName>
        <fullName evidence="2">Uncharacterized protein</fullName>
    </submittedName>
</protein>
<keyword evidence="3" id="KW-1185">Reference proteome</keyword>
<evidence type="ECO:0000313" key="3">
    <source>
        <dbReference type="Proteomes" id="UP000030651"/>
    </source>
</evidence>
<sequence>MRICTLLKLAVALVAIADPCAARNRKPRPWPIGNYCAGYKELAIWTRWQIVIANDTEYNSDCGRGCLDNVRGRCGPVTFWECERNEEGRGHFKFLTNSFCTTDDMMEAIYACTKDEQDTDCTVES</sequence>
<dbReference type="eggNOG" id="ENOG502SYMU">
    <property type="taxonomic scope" value="Eukaryota"/>
</dbReference>
<reference evidence="3" key="1">
    <citation type="journal article" date="2015" name="BMC Genomics">
        <title>Genomic and transcriptomic analysis of the endophytic fungus Pestalotiopsis fici reveals its lifestyle and high potential for synthesis of natural products.</title>
        <authorList>
            <person name="Wang X."/>
            <person name="Zhang X."/>
            <person name="Liu L."/>
            <person name="Xiang M."/>
            <person name="Wang W."/>
            <person name="Sun X."/>
            <person name="Che Y."/>
            <person name="Guo L."/>
            <person name="Liu G."/>
            <person name="Guo L."/>
            <person name="Wang C."/>
            <person name="Yin W.B."/>
            <person name="Stadler M."/>
            <person name="Zhang X."/>
            <person name="Liu X."/>
        </authorList>
    </citation>
    <scope>NUCLEOTIDE SEQUENCE [LARGE SCALE GENOMIC DNA]</scope>
    <source>
        <strain evidence="3">W106-1 / CGMCC3.15140</strain>
    </source>
</reference>
<feature type="signal peptide" evidence="1">
    <location>
        <begin position="1"/>
        <end position="22"/>
    </location>
</feature>
<dbReference type="InParanoid" id="W3WQJ3"/>
<gene>
    <name evidence="2" type="ORF">PFICI_11461</name>
</gene>
<proteinExistence type="predicted"/>
<dbReference type="EMBL" id="KI912117">
    <property type="protein sequence ID" value="ETS76074.1"/>
    <property type="molecule type" value="Genomic_DNA"/>
</dbReference>
<dbReference type="Proteomes" id="UP000030651">
    <property type="component" value="Unassembled WGS sequence"/>
</dbReference>
<dbReference type="GeneID" id="19276474"/>